<evidence type="ECO:0000313" key="2">
    <source>
        <dbReference type="Proteomes" id="UP000324222"/>
    </source>
</evidence>
<reference evidence="1 2" key="1">
    <citation type="submission" date="2019-05" db="EMBL/GenBank/DDBJ databases">
        <title>Another draft genome of Portunus trituberculatus and its Hox gene families provides insights of decapod evolution.</title>
        <authorList>
            <person name="Jeong J.-H."/>
            <person name="Song I."/>
            <person name="Kim S."/>
            <person name="Choi T."/>
            <person name="Kim D."/>
            <person name="Ryu S."/>
            <person name="Kim W."/>
        </authorList>
    </citation>
    <scope>NUCLEOTIDE SEQUENCE [LARGE SCALE GENOMIC DNA]</scope>
    <source>
        <tissue evidence="1">Muscle</tissue>
    </source>
</reference>
<gene>
    <name evidence="1" type="ORF">E2C01_097892</name>
</gene>
<comment type="caution">
    <text evidence="1">The sequence shown here is derived from an EMBL/GenBank/DDBJ whole genome shotgun (WGS) entry which is preliminary data.</text>
</comment>
<organism evidence="1 2">
    <name type="scientific">Portunus trituberculatus</name>
    <name type="common">Swimming crab</name>
    <name type="synonym">Neptunus trituberculatus</name>
    <dbReference type="NCBI Taxonomy" id="210409"/>
    <lineage>
        <taxon>Eukaryota</taxon>
        <taxon>Metazoa</taxon>
        <taxon>Ecdysozoa</taxon>
        <taxon>Arthropoda</taxon>
        <taxon>Crustacea</taxon>
        <taxon>Multicrustacea</taxon>
        <taxon>Malacostraca</taxon>
        <taxon>Eumalacostraca</taxon>
        <taxon>Eucarida</taxon>
        <taxon>Decapoda</taxon>
        <taxon>Pleocyemata</taxon>
        <taxon>Brachyura</taxon>
        <taxon>Eubrachyura</taxon>
        <taxon>Portunoidea</taxon>
        <taxon>Portunidae</taxon>
        <taxon>Portuninae</taxon>
        <taxon>Portunus</taxon>
    </lineage>
</organism>
<dbReference type="AlphaFoldDB" id="A0A5B7KCK0"/>
<proteinExistence type="predicted"/>
<sequence>MPPPPPACSPKNFSIIYESSRDRPNVSRILILQVIHSLGGGAARRHRARYMPSEPLPDTHTWVRVRLGAPCNSTKTLKRYYRKSISSSSHLCSVRFR</sequence>
<evidence type="ECO:0000313" key="1">
    <source>
        <dbReference type="EMBL" id="MPD02315.1"/>
    </source>
</evidence>
<keyword evidence="2" id="KW-1185">Reference proteome</keyword>
<dbReference type="EMBL" id="VSRR010130882">
    <property type="protein sequence ID" value="MPD02315.1"/>
    <property type="molecule type" value="Genomic_DNA"/>
</dbReference>
<accession>A0A5B7KCK0</accession>
<dbReference type="Proteomes" id="UP000324222">
    <property type="component" value="Unassembled WGS sequence"/>
</dbReference>
<protein>
    <submittedName>
        <fullName evidence="1">Uncharacterized protein</fullName>
    </submittedName>
</protein>
<name>A0A5B7KCK0_PORTR</name>